<evidence type="ECO:0000259" key="7">
    <source>
        <dbReference type="SMART" id="SM01332"/>
    </source>
</evidence>
<dbReference type="PROSITE" id="PS00292">
    <property type="entry name" value="CYCLINS"/>
    <property type="match status" value="1"/>
</dbReference>
<evidence type="ECO:0000256" key="2">
    <source>
        <dbReference type="ARBA" id="ARBA00023127"/>
    </source>
</evidence>
<evidence type="ECO:0000256" key="1">
    <source>
        <dbReference type="ARBA" id="ARBA00022618"/>
    </source>
</evidence>
<dbReference type="FunFam" id="1.10.472.10:FF:000001">
    <property type="entry name" value="G2/mitotic-specific cyclin"/>
    <property type="match status" value="1"/>
</dbReference>
<gene>
    <name evidence="8" type="ORF">TWF694_007019</name>
</gene>
<dbReference type="Pfam" id="PF02984">
    <property type="entry name" value="Cyclin_C"/>
    <property type="match status" value="1"/>
</dbReference>
<feature type="compositionally biased region" description="Basic and acidic residues" evidence="5">
    <location>
        <begin position="1"/>
        <end position="16"/>
    </location>
</feature>
<dbReference type="PANTHER" id="PTHR10177">
    <property type="entry name" value="CYCLINS"/>
    <property type="match status" value="1"/>
</dbReference>
<protein>
    <recommendedName>
        <fullName evidence="10">Cyclin N-terminal domain-containing protein</fullName>
    </recommendedName>
</protein>
<keyword evidence="9" id="KW-1185">Reference proteome</keyword>
<dbReference type="InterPro" id="IPR004367">
    <property type="entry name" value="Cyclin_C-dom"/>
</dbReference>
<dbReference type="InterPro" id="IPR013763">
    <property type="entry name" value="Cyclin-like_dom"/>
</dbReference>
<sequence length="594" mass="65995">MDAKPIRKTSRIRDENDPATLAAAIGRRKVTTSNAGTKAVSGVNQRSEQTAKRVALADATRYETTVAQKVVDQGPKGSLCKPAVRGKPLAVKNSTASVATGAKSHQQQPQRQASKKSMVHRDQENRIPNQVATKATQPRAGTGNAQLSQGAQKRPFVYRDEPQPAAISEANLPTVSEKPSSDLSAKALVSKTSTTVEYESEGVKIIDEEPLALPPAVLQEQNAAEGIKDGYETAPASDISLTEVTTVGEQLSVDPNEKRLVQGGALFPEWNDATRREVSRAHDICSHPSFKDTVLDDGDPSYVADYADEILAYLMDLDLNYLAHPHYMANQTELRWDMRSTLIDWLIEVHERFQMVSEVLFNAVNIIDRFLSKKTIPVHQLQLVGITALLIAAKLEEIYPPSMDSFVFMVDDAYSADEIRACEAYMLKTLQWEINSPGPMNFLRYISTADEYQWDIRALAKYFLEASLMDNRFVGTPISYTAAASYYLAMIMLNEGDWDVKHIHYSGYTAEQLKPAIEVLIEMMGLPQIHHPATFNKYSDKKFKRVASFVEKWMCAQFNNIGPFSPNAYDPNLYEKNGSSVPSKNGSSQRDCAI</sequence>
<dbReference type="InterPro" id="IPR006671">
    <property type="entry name" value="Cyclin_N"/>
</dbReference>
<dbReference type="InterPro" id="IPR039361">
    <property type="entry name" value="Cyclin"/>
</dbReference>
<proteinExistence type="inferred from homology"/>
<organism evidence="8 9">
    <name type="scientific">Orbilia ellipsospora</name>
    <dbReference type="NCBI Taxonomy" id="2528407"/>
    <lineage>
        <taxon>Eukaryota</taxon>
        <taxon>Fungi</taxon>
        <taxon>Dikarya</taxon>
        <taxon>Ascomycota</taxon>
        <taxon>Pezizomycotina</taxon>
        <taxon>Orbiliomycetes</taxon>
        <taxon>Orbiliales</taxon>
        <taxon>Orbiliaceae</taxon>
        <taxon>Orbilia</taxon>
    </lineage>
</organism>
<dbReference type="Proteomes" id="UP001365542">
    <property type="component" value="Unassembled WGS sequence"/>
</dbReference>
<comment type="similarity">
    <text evidence="4">Belongs to the cyclin family.</text>
</comment>
<accession>A0AAV9XNK7</accession>
<comment type="caution">
    <text evidence="8">The sequence shown here is derived from an EMBL/GenBank/DDBJ whole genome shotgun (WGS) entry which is preliminary data.</text>
</comment>
<evidence type="ECO:0000256" key="4">
    <source>
        <dbReference type="RuleBase" id="RU000383"/>
    </source>
</evidence>
<reference evidence="8 9" key="1">
    <citation type="submission" date="2019-10" db="EMBL/GenBank/DDBJ databases">
        <authorList>
            <person name="Palmer J.M."/>
        </authorList>
    </citation>
    <scope>NUCLEOTIDE SEQUENCE [LARGE SCALE GENOMIC DNA]</scope>
    <source>
        <strain evidence="8 9">TWF694</strain>
    </source>
</reference>
<dbReference type="SMART" id="SM01332">
    <property type="entry name" value="Cyclin_C"/>
    <property type="match status" value="1"/>
</dbReference>
<dbReference type="InterPro" id="IPR036915">
    <property type="entry name" value="Cyclin-like_sf"/>
</dbReference>
<dbReference type="CDD" id="cd20512">
    <property type="entry name" value="CYCLIN_CLBs_yeast_rpt2"/>
    <property type="match status" value="1"/>
</dbReference>
<feature type="compositionally biased region" description="Polar residues" evidence="5">
    <location>
        <begin position="94"/>
        <end position="112"/>
    </location>
</feature>
<dbReference type="SMART" id="SM00385">
    <property type="entry name" value="CYCLIN"/>
    <property type="match status" value="2"/>
</dbReference>
<evidence type="ECO:0000256" key="5">
    <source>
        <dbReference type="SAM" id="MobiDB-lite"/>
    </source>
</evidence>
<keyword evidence="1" id="KW-0132">Cell division</keyword>
<name>A0AAV9XNK7_9PEZI</name>
<evidence type="ECO:0000259" key="6">
    <source>
        <dbReference type="SMART" id="SM00385"/>
    </source>
</evidence>
<dbReference type="AlphaFoldDB" id="A0AAV9XNK7"/>
<dbReference type="GO" id="GO:0051301">
    <property type="term" value="P:cell division"/>
    <property type="evidence" value="ECO:0007669"/>
    <property type="project" value="UniProtKB-KW"/>
</dbReference>
<dbReference type="InterPro" id="IPR048258">
    <property type="entry name" value="Cyclins_cyclin-box"/>
</dbReference>
<evidence type="ECO:0000256" key="3">
    <source>
        <dbReference type="ARBA" id="ARBA00023306"/>
    </source>
</evidence>
<dbReference type="SUPFAM" id="SSF47954">
    <property type="entry name" value="Cyclin-like"/>
    <property type="match status" value="2"/>
</dbReference>
<feature type="domain" description="Cyclin-like" evidence="6">
    <location>
        <begin position="441"/>
        <end position="522"/>
    </location>
</feature>
<dbReference type="Gene3D" id="1.10.472.10">
    <property type="entry name" value="Cyclin-like"/>
    <property type="match status" value="2"/>
</dbReference>
<evidence type="ECO:0000313" key="8">
    <source>
        <dbReference type="EMBL" id="KAK6543096.1"/>
    </source>
</evidence>
<keyword evidence="2 4" id="KW-0195">Cyclin</keyword>
<feature type="region of interest" description="Disordered" evidence="5">
    <location>
        <begin position="1"/>
        <end position="26"/>
    </location>
</feature>
<evidence type="ECO:0000313" key="9">
    <source>
        <dbReference type="Proteomes" id="UP001365542"/>
    </source>
</evidence>
<keyword evidence="3" id="KW-0131">Cell cycle</keyword>
<dbReference type="Pfam" id="PF00134">
    <property type="entry name" value="Cyclin_N"/>
    <property type="match status" value="1"/>
</dbReference>
<feature type="domain" description="Cyclin-like" evidence="6">
    <location>
        <begin position="344"/>
        <end position="428"/>
    </location>
</feature>
<feature type="region of interest" description="Disordered" evidence="5">
    <location>
        <begin position="94"/>
        <end position="152"/>
    </location>
</feature>
<feature type="compositionally biased region" description="Polar residues" evidence="5">
    <location>
        <begin position="126"/>
        <end position="136"/>
    </location>
</feature>
<dbReference type="EMBL" id="JAVHJO010000002">
    <property type="protein sequence ID" value="KAK6543096.1"/>
    <property type="molecule type" value="Genomic_DNA"/>
</dbReference>
<feature type="domain" description="Cyclin C-terminal" evidence="7">
    <location>
        <begin position="437"/>
        <end position="552"/>
    </location>
</feature>
<evidence type="ECO:0008006" key="10">
    <source>
        <dbReference type="Google" id="ProtNLM"/>
    </source>
</evidence>